<evidence type="ECO:0000313" key="9">
    <source>
        <dbReference type="EMBL" id="MDR6270515.1"/>
    </source>
</evidence>
<dbReference type="InterPro" id="IPR032675">
    <property type="entry name" value="LRR_dom_sf"/>
</dbReference>
<evidence type="ECO:0000256" key="6">
    <source>
        <dbReference type="SAM" id="Phobius"/>
    </source>
</evidence>
<dbReference type="InterPro" id="IPR026395">
    <property type="entry name" value="CshA_fibril"/>
</dbReference>
<accession>A0ABU1JDN2</accession>
<evidence type="ECO:0000256" key="4">
    <source>
        <dbReference type="ARBA" id="ARBA00023088"/>
    </source>
</evidence>
<organism evidence="9 10">
    <name type="scientific">Arthrobacter russicus</name>
    <dbReference type="NCBI Taxonomy" id="172040"/>
    <lineage>
        <taxon>Bacteria</taxon>
        <taxon>Bacillati</taxon>
        <taxon>Actinomycetota</taxon>
        <taxon>Actinomycetes</taxon>
        <taxon>Micrococcales</taxon>
        <taxon>Micrococcaceae</taxon>
        <taxon>Arthrobacter</taxon>
    </lineage>
</organism>
<name>A0ABU1JDN2_9MICC</name>
<keyword evidence="4" id="KW-0572">Peptidoglycan-anchor</keyword>
<dbReference type="Proteomes" id="UP001185069">
    <property type="component" value="Unassembled WGS sequence"/>
</dbReference>
<dbReference type="PROSITE" id="PS51450">
    <property type="entry name" value="LRR"/>
    <property type="match status" value="1"/>
</dbReference>
<dbReference type="PROSITE" id="PS50847">
    <property type="entry name" value="GRAM_POS_ANCHORING"/>
    <property type="match status" value="1"/>
</dbReference>
<keyword evidence="6" id="KW-0812">Transmembrane</keyword>
<protein>
    <submittedName>
        <fullName evidence="9">LPXTG-motif cell wall-anchored protein</fullName>
    </submittedName>
</protein>
<evidence type="ECO:0000313" key="10">
    <source>
        <dbReference type="Proteomes" id="UP001185069"/>
    </source>
</evidence>
<evidence type="ECO:0000256" key="7">
    <source>
        <dbReference type="SAM" id="SignalP"/>
    </source>
</evidence>
<dbReference type="InterPro" id="IPR019931">
    <property type="entry name" value="LPXTG_anchor"/>
</dbReference>
<proteinExistence type="predicted"/>
<evidence type="ECO:0000259" key="8">
    <source>
        <dbReference type="PROSITE" id="PS50847"/>
    </source>
</evidence>
<keyword evidence="6" id="KW-1133">Transmembrane helix</keyword>
<evidence type="ECO:0000256" key="3">
    <source>
        <dbReference type="ARBA" id="ARBA00022729"/>
    </source>
</evidence>
<keyword evidence="1" id="KW-0134">Cell wall</keyword>
<feature type="chain" id="PRO_5045488589" evidence="7">
    <location>
        <begin position="30"/>
        <end position="431"/>
    </location>
</feature>
<keyword evidence="2" id="KW-0964">Secreted</keyword>
<feature type="domain" description="Gram-positive cocci surface proteins LPxTG" evidence="8">
    <location>
        <begin position="398"/>
        <end position="431"/>
    </location>
</feature>
<dbReference type="SUPFAM" id="SSF52058">
    <property type="entry name" value="L domain-like"/>
    <property type="match status" value="1"/>
</dbReference>
<dbReference type="InterPro" id="IPR001611">
    <property type="entry name" value="Leu-rich_rpt"/>
</dbReference>
<sequence>MKFSTSLSAGIGALALVAGLLFMAQPAAAAGIEIPDPELKACINENLGQSAEADISQEQALSLESVTCNAPIWSFSGIEQLSNLRIFTNYQASPNLSDLSALSELTQLQRLGILGSSISDLTPLKSLTNLNRIHLPQAKISDVSPLAHLPNLRVVGLDQNHISDFRPLKNLLDRKGIVRGAQFVELPPVNVGAKQPNPAKGPNGEFPRTSMNPNNAQGTVAADGSSWSFSKAASANDVAWDFENLPYDRDNFNVIGIFTQASLADDSVSASFQTPIVIDVLANDGLTTESPLDPATLSLLDAQGSPVKTLTVAAGTFDVIDGKIRFTPAVGFSGTVPAVNYQVSNADGITSTAKITITVGAAPEVVTPPATTPEPVKPVVNIDPAENGTKTTAQENELANTGASPSTPLALAGLLLLAGTAVVFFTRRRIH</sequence>
<dbReference type="EMBL" id="JAVDQF010000001">
    <property type="protein sequence ID" value="MDR6270515.1"/>
    <property type="molecule type" value="Genomic_DNA"/>
</dbReference>
<comment type="caution">
    <text evidence="9">The sequence shown here is derived from an EMBL/GenBank/DDBJ whole genome shotgun (WGS) entry which is preliminary data.</text>
</comment>
<feature type="signal peptide" evidence="7">
    <location>
        <begin position="1"/>
        <end position="29"/>
    </location>
</feature>
<gene>
    <name evidence="9" type="ORF">JOE69_002753</name>
</gene>
<evidence type="ECO:0000256" key="1">
    <source>
        <dbReference type="ARBA" id="ARBA00022512"/>
    </source>
</evidence>
<evidence type="ECO:0000256" key="5">
    <source>
        <dbReference type="SAM" id="MobiDB-lite"/>
    </source>
</evidence>
<dbReference type="NCBIfam" id="TIGR01167">
    <property type="entry name" value="LPXTG_anchor"/>
    <property type="match status" value="1"/>
</dbReference>
<keyword evidence="6" id="KW-0472">Membrane</keyword>
<evidence type="ECO:0000256" key="2">
    <source>
        <dbReference type="ARBA" id="ARBA00022525"/>
    </source>
</evidence>
<reference evidence="9 10" key="1">
    <citation type="submission" date="2023-07" db="EMBL/GenBank/DDBJ databases">
        <title>Sequencing the genomes of 1000 actinobacteria strains.</title>
        <authorList>
            <person name="Klenk H.-P."/>
        </authorList>
    </citation>
    <scope>NUCLEOTIDE SEQUENCE [LARGE SCALE GENOMIC DNA]</scope>
    <source>
        <strain evidence="9 10">DSM 14555</strain>
    </source>
</reference>
<keyword evidence="10" id="KW-1185">Reference proteome</keyword>
<feature type="region of interest" description="Disordered" evidence="5">
    <location>
        <begin position="366"/>
        <end position="387"/>
    </location>
</feature>
<dbReference type="RefSeq" id="WP_309799645.1">
    <property type="nucleotide sequence ID" value="NZ_BAAAHY010000007.1"/>
</dbReference>
<dbReference type="Pfam" id="PF19076">
    <property type="entry name" value="CshA_repeat"/>
    <property type="match status" value="1"/>
</dbReference>
<feature type="transmembrane region" description="Helical" evidence="6">
    <location>
        <begin position="409"/>
        <end position="426"/>
    </location>
</feature>
<keyword evidence="3 7" id="KW-0732">Signal</keyword>
<dbReference type="Gene3D" id="3.80.10.10">
    <property type="entry name" value="Ribonuclease Inhibitor"/>
    <property type="match status" value="1"/>
</dbReference>